<gene>
    <name evidence="1" type="ORF">TanjilG_06154</name>
</gene>
<evidence type="ECO:0000313" key="1">
    <source>
        <dbReference type="EMBL" id="OIW07815.1"/>
    </source>
</evidence>
<dbReference type="Gramene" id="OIW07815">
    <property type="protein sequence ID" value="OIW07815"/>
    <property type="gene ID" value="TanjilG_06154"/>
</dbReference>
<reference evidence="1 2" key="1">
    <citation type="journal article" date="2017" name="Plant Biotechnol. J.">
        <title>A comprehensive draft genome sequence for lupin (Lupinus angustifolius), an emerging health food: insights into plant-microbe interactions and legume evolution.</title>
        <authorList>
            <person name="Hane J.K."/>
            <person name="Ming Y."/>
            <person name="Kamphuis L.G."/>
            <person name="Nelson M.N."/>
            <person name="Garg G."/>
            <person name="Atkins C.A."/>
            <person name="Bayer P.E."/>
            <person name="Bravo A."/>
            <person name="Bringans S."/>
            <person name="Cannon S."/>
            <person name="Edwards D."/>
            <person name="Foley R."/>
            <person name="Gao L.L."/>
            <person name="Harrison M.J."/>
            <person name="Huang W."/>
            <person name="Hurgobin B."/>
            <person name="Li S."/>
            <person name="Liu C.W."/>
            <person name="McGrath A."/>
            <person name="Morahan G."/>
            <person name="Murray J."/>
            <person name="Weller J."/>
            <person name="Jian J."/>
            <person name="Singh K.B."/>
        </authorList>
    </citation>
    <scope>NUCLEOTIDE SEQUENCE [LARGE SCALE GENOMIC DNA]</scope>
    <source>
        <strain evidence="2">cv. Tanjil</strain>
        <tissue evidence="1">Whole plant</tissue>
    </source>
</reference>
<keyword evidence="2" id="KW-1185">Reference proteome</keyword>
<name>A0A1J7H4K7_LUPAN</name>
<accession>A0A1J7H4K7</accession>
<proteinExistence type="predicted"/>
<dbReference type="Proteomes" id="UP000188354">
    <property type="component" value="Chromosome LG07"/>
</dbReference>
<sequence>MFSNDIVTAAIRPILTNANNKLNSENKIVCIKVGMAKEQKRLFVYPPLRTVQLTDFCGNRVA</sequence>
<dbReference type="AlphaFoldDB" id="A0A1J7H4K7"/>
<organism evidence="1 2">
    <name type="scientific">Lupinus angustifolius</name>
    <name type="common">Narrow-leaved blue lupine</name>
    <dbReference type="NCBI Taxonomy" id="3871"/>
    <lineage>
        <taxon>Eukaryota</taxon>
        <taxon>Viridiplantae</taxon>
        <taxon>Streptophyta</taxon>
        <taxon>Embryophyta</taxon>
        <taxon>Tracheophyta</taxon>
        <taxon>Spermatophyta</taxon>
        <taxon>Magnoliopsida</taxon>
        <taxon>eudicotyledons</taxon>
        <taxon>Gunneridae</taxon>
        <taxon>Pentapetalae</taxon>
        <taxon>rosids</taxon>
        <taxon>fabids</taxon>
        <taxon>Fabales</taxon>
        <taxon>Fabaceae</taxon>
        <taxon>Papilionoideae</taxon>
        <taxon>50 kb inversion clade</taxon>
        <taxon>genistoids sensu lato</taxon>
        <taxon>core genistoids</taxon>
        <taxon>Genisteae</taxon>
        <taxon>Lupinus</taxon>
    </lineage>
</organism>
<dbReference type="EMBL" id="CM007367">
    <property type="protein sequence ID" value="OIW07815.1"/>
    <property type="molecule type" value="Genomic_DNA"/>
</dbReference>
<evidence type="ECO:0000313" key="2">
    <source>
        <dbReference type="Proteomes" id="UP000188354"/>
    </source>
</evidence>
<protein>
    <submittedName>
        <fullName evidence="1">Uncharacterized protein</fullName>
    </submittedName>
</protein>